<accession>A0A9Q4B181</accession>
<evidence type="ECO:0000313" key="12">
    <source>
        <dbReference type="Proteomes" id="UP001057753"/>
    </source>
</evidence>
<evidence type="ECO:0000256" key="8">
    <source>
        <dbReference type="PIRSR" id="PIRSR000388-1"/>
    </source>
</evidence>
<dbReference type="EC" id="2.1.2.11" evidence="7"/>
<evidence type="ECO:0000256" key="4">
    <source>
        <dbReference type="ARBA" id="ARBA00022655"/>
    </source>
</evidence>
<dbReference type="Gene3D" id="3.20.20.60">
    <property type="entry name" value="Phosphoenolpyruvate-binding domains"/>
    <property type="match status" value="1"/>
</dbReference>
<feature type="binding site" evidence="7 10">
    <location>
        <position position="43"/>
    </location>
    <ligand>
        <name>Mg(2+)</name>
        <dbReference type="ChEBI" id="CHEBI:18420"/>
    </ligand>
</feature>
<dbReference type="RefSeq" id="WP_257821081.1">
    <property type="nucleotide sequence ID" value="NZ_JABXYM010000001.1"/>
</dbReference>
<keyword evidence="12" id="KW-1185">Reference proteome</keyword>
<reference evidence="11" key="1">
    <citation type="submission" date="2020-06" db="EMBL/GenBank/DDBJ databases">
        <title>Insight into the genomes of haloalkaliphilic bacilli from Kenyan soda lakes.</title>
        <authorList>
            <person name="Mwirichia R."/>
            <person name="Villamizar G.C."/>
            <person name="Poehlein A."/>
            <person name="Mugweru J."/>
            <person name="Kipnyargis A."/>
            <person name="Kiplimo D."/>
            <person name="Orwa P."/>
            <person name="Daniel R."/>
        </authorList>
    </citation>
    <scope>NUCLEOTIDE SEQUENCE</scope>
    <source>
        <strain evidence="11">B1096_S55</strain>
    </source>
</reference>
<keyword evidence="7 10" id="KW-0460">Magnesium</keyword>
<keyword evidence="4 7" id="KW-0566">Pantothenate biosynthesis</keyword>
<evidence type="ECO:0000256" key="10">
    <source>
        <dbReference type="PIRSR" id="PIRSR000388-3"/>
    </source>
</evidence>
<dbReference type="Pfam" id="PF02548">
    <property type="entry name" value="Pantoate_transf"/>
    <property type="match status" value="1"/>
</dbReference>
<comment type="pathway">
    <text evidence="1 7">Cofactor biosynthesis; (R)-pantothenate biosynthesis; (R)-pantoate from 3-methyl-2-oxobutanoate: step 1/2.</text>
</comment>
<evidence type="ECO:0000313" key="11">
    <source>
        <dbReference type="EMBL" id="MCR6096486.1"/>
    </source>
</evidence>
<dbReference type="PIRSF" id="PIRSF000388">
    <property type="entry name" value="Pantoate_hydroxy_MeTrfase"/>
    <property type="match status" value="1"/>
</dbReference>
<comment type="subunit">
    <text evidence="3 7">Homodecamer; pentamer of dimers.</text>
</comment>
<evidence type="ECO:0000256" key="2">
    <source>
        <dbReference type="ARBA" id="ARBA00008676"/>
    </source>
</evidence>
<dbReference type="SUPFAM" id="SSF51621">
    <property type="entry name" value="Phosphoenolpyruvate/pyruvate domain"/>
    <property type="match status" value="1"/>
</dbReference>
<dbReference type="InterPro" id="IPR015813">
    <property type="entry name" value="Pyrv/PenolPyrv_kinase-like_dom"/>
</dbReference>
<keyword evidence="5 7" id="KW-0808">Transferase</keyword>
<dbReference type="EMBL" id="JABXYM010000001">
    <property type="protein sequence ID" value="MCR6096486.1"/>
    <property type="molecule type" value="Genomic_DNA"/>
</dbReference>
<dbReference type="NCBIfam" id="TIGR00222">
    <property type="entry name" value="panB"/>
    <property type="match status" value="1"/>
</dbReference>
<dbReference type="GO" id="GO:0015940">
    <property type="term" value="P:pantothenate biosynthetic process"/>
    <property type="evidence" value="ECO:0007669"/>
    <property type="project" value="UniProtKB-UniRule"/>
</dbReference>
<feature type="binding site" evidence="7 9">
    <location>
        <position position="82"/>
    </location>
    <ligand>
        <name>3-methyl-2-oxobutanoate</name>
        <dbReference type="ChEBI" id="CHEBI:11851"/>
    </ligand>
</feature>
<evidence type="ECO:0000256" key="5">
    <source>
        <dbReference type="ARBA" id="ARBA00022679"/>
    </source>
</evidence>
<feature type="binding site" evidence="7 9">
    <location>
        <position position="112"/>
    </location>
    <ligand>
        <name>3-methyl-2-oxobutanoate</name>
        <dbReference type="ChEBI" id="CHEBI:11851"/>
    </ligand>
</feature>
<proteinExistence type="inferred from homology"/>
<comment type="similarity">
    <text evidence="2 7">Belongs to the PanB family.</text>
</comment>
<dbReference type="FunFam" id="3.20.20.60:FF:000003">
    <property type="entry name" value="3-methyl-2-oxobutanoate hydroxymethyltransferase"/>
    <property type="match status" value="1"/>
</dbReference>
<feature type="binding site" evidence="7 10">
    <location>
        <position position="114"/>
    </location>
    <ligand>
        <name>Mg(2+)</name>
        <dbReference type="ChEBI" id="CHEBI:18420"/>
    </ligand>
</feature>
<dbReference type="GO" id="GO:0000287">
    <property type="term" value="F:magnesium ion binding"/>
    <property type="evidence" value="ECO:0007669"/>
    <property type="project" value="TreeGrafter"/>
</dbReference>
<dbReference type="NCBIfam" id="NF001452">
    <property type="entry name" value="PRK00311.1"/>
    <property type="match status" value="1"/>
</dbReference>
<dbReference type="AlphaFoldDB" id="A0A9Q4B181"/>
<evidence type="ECO:0000256" key="3">
    <source>
        <dbReference type="ARBA" id="ARBA00011424"/>
    </source>
</evidence>
<dbReference type="InterPro" id="IPR003700">
    <property type="entry name" value="Pantoate_hydroxy_MeTrfase"/>
</dbReference>
<dbReference type="CDD" id="cd06557">
    <property type="entry name" value="KPHMT-like"/>
    <property type="match status" value="1"/>
</dbReference>
<keyword evidence="7" id="KW-0963">Cytoplasm</keyword>
<feature type="active site" description="Proton acceptor" evidence="7 8">
    <location>
        <position position="181"/>
    </location>
</feature>
<dbReference type="HAMAP" id="MF_00156">
    <property type="entry name" value="PanB"/>
    <property type="match status" value="1"/>
</dbReference>
<comment type="cofactor">
    <cofactor evidence="7 10">
        <name>Mg(2+)</name>
        <dbReference type="ChEBI" id="CHEBI:18420"/>
    </cofactor>
    <text evidence="7 10">Binds 1 Mg(2+) ion per subunit.</text>
</comment>
<dbReference type="InterPro" id="IPR040442">
    <property type="entry name" value="Pyrv_kinase-like_dom_sf"/>
</dbReference>
<protein>
    <recommendedName>
        <fullName evidence="7">3-methyl-2-oxobutanoate hydroxymethyltransferase</fullName>
        <ecNumber evidence="7">2.1.2.11</ecNumber>
    </recommendedName>
    <alternativeName>
        <fullName evidence="7">Ketopantoate hydroxymethyltransferase</fullName>
        <shortName evidence="7">KPHMT</shortName>
    </alternativeName>
</protein>
<keyword evidence="7 10" id="KW-0479">Metal-binding</keyword>
<name>A0A9Q4B181_SALAG</name>
<dbReference type="GO" id="GO:0005737">
    <property type="term" value="C:cytoplasm"/>
    <property type="evidence" value="ECO:0007669"/>
    <property type="project" value="UniProtKB-SubCell"/>
</dbReference>
<dbReference type="PANTHER" id="PTHR20881">
    <property type="entry name" value="3-METHYL-2-OXOBUTANOATE HYDROXYMETHYLTRANSFERASE"/>
    <property type="match status" value="1"/>
</dbReference>
<comment type="caution">
    <text evidence="11">The sequence shown here is derived from an EMBL/GenBank/DDBJ whole genome shotgun (WGS) entry which is preliminary data.</text>
</comment>
<feature type="binding site" evidence="7 9">
    <location>
        <begin position="43"/>
        <end position="44"/>
    </location>
    <ligand>
        <name>3-methyl-2-oxobutanoate</name>
        <dbReference type="ChEBI" id="CHEBI:11851"/>
    </ligand>
</feature>
<evidence type="ECO:0000256" key="9">
    <source>
        <dbReference type="PIRSR" id="PIRSR000388-2"/>
    </source>
</evidence>
<evidence type="ECO:0000256" key="7">
    <source>
        <dbReference type="HAMAP-Rule" id="MF_00156"/>
    </source>
</evidence>
<comment type="catalytic activity">
    <reaction evidence="7">
        <text>(6R)-5,10-methylene-5,6,7,8-tetrahydrofolate + 3-methyl-2-oxobutanoate + H2O = 2-dehydropantoate + (6S)-5,6,7,8-tetrahydrofolate</text>
        <dbReference type="Rhea" id="RHEA:11824"/>
        <dbReference type="ChEBI" id="CHEBI:11561"/>
        <dbReference type="ChEBI" id="CHEBI:11851"/>
        <dbReference type="ChEBI" id="CHEBI:15377"/>
        <dbReference type="ChEBI" id="CHEBI:15636"/>
        <dbReference type="ChEBI" id="CHEBI:57453"/>
        <dbReference type="EC" id="2.1.2.11"/>
    </reaction>
</comment>
<dbReference type="Proteomes" id="UP001057753">
    <property type="component" value="Unassembled WGS sequence"/>
</dbReference>
<evidence type="ECO:0000256" key="6">
    <source>
        <dbReference type="ARBA" id="ARBA00056497"/>
    </source>
</evidence>
<dbReference type="GO" id="GO:0003864">
    <property type="term" value="F:3-methyl-2-oxobutanoate hydroxymethyltransferase activity"/>
    <property type="evidence" value="ECO:0007669"/>
    <property type="project" value="UniProtKB-UniRule"/>
</dbReference>
<comment type="subcellular location">
    <subcellularLocation>
        <location evidence="7">Cytoplasm</location>
    </subcellularLocation>
</comment>
<evidence type="ECO:0000256" key="1">
    <source>
        <dbReference type="ARBA" id="ARBA00005033"/>
    </source>
</evidence>
<feature type="binding site" evidence="7 10">
    <location>
        <position position="82"/>
    </location>
    <ligand>
        <name>Mg(2+)</name>
        <dbReference type="ChEBI" id="CHEBI:18420"/>
    </ligand>
</feature>
<sequence length="280" mass="30621">MKTTKDFKKMKKNGEQIVMVTAYDAPAAGIAETAGVDCLLVGDSLGMVVLGYESTVPVTLDDMVHHTKAVKRGARETFVITDMPFLTYHSSRSETIKHARRLVQEAGAHAIKMEGNGDVLTYTKYLVDAGVPVVNHLGLTPQSVGVFGGYHVQGKQESDAERLKNDAIKTEEAGACMLVLECVPESLAQQISQLLTIPVIGIGAGRFTDGQVLVYHDIIGYNDGHVPKFVKQYADINEIVKNAISQFSYDVKKRHFPEQAHVFQPLETSVSHLYGKGDMT</sequence>
<gene>
    <name evidence="7 11" type="primary">panB</name>
    <name evidence="11" type="ORF">HXA33_07960</name>
</gene>
<dbReference type="PANTHER" id="PTHR20881:SF0">
    <property type="entry name" value="3-METHYL-2-OXOBUTANOATE HYDROXYMETHYLTRANSFERASE"/>
    <property type="match status" value="1"/>
</dbReference>
<comment type="function">
    <text evidence="6 7">Catalyzes the reversible reaction in which hydroxymethyl group from 5,10-methylenetetrahydrofolate is transferred onto alpha-ketoisovalerate to form ketopantoate.</text>
</comment>
<organism evidence="11 12">
    <name type="scientific">Salipaludibacillus agaradhaerens</name>
    <name type="common">Bacillus agaradhaerens</name>
    <dbReference type="NCBI Taxonomy" id="76935"/>
    <lineage>
        <taxon>Bacteria</taxon>
        <taxon>Bacillati</taxon>
        <taxon>Bacillota</taxon>
        <taxon>Bacilli</taxon>
        <taxon>Bacillales</taxon>
        <taxon>Bacillaceae</taxon>
    </lineage>
</organism>